<evidence type="ECO:0000256" key="2">
    <source>
        <dbReference type="SAM" id="Phobius"/>
    </source>
</evidence>
<keyword evidence="2" id="KW-0812">Transmembrane</keyword>
<protein>
    <submittedName>
        <fullName evidence="3">Uncharacterized protein</fullName>
    </submittedName>
</protein>
<gene>
    <name evidence="3" type="ORF">K461DRAFT_324992</name>
</gene>
<organism evidence="3 4">
    <name type="scientific">Myriangium duriaei CBS 260.36</name>
    <dbReference type="NCBI Taxonomy" id="1168546"/>
    <lineage>
        <taxon>Eukaryota</taxon>
        <taxon>Fungi</taxon>
        <taxon>Dikarya</taxon>
        <taxon>Ascomycota</taxon>
        <taxon>Pezizomycotina</taxon>
        <taxon>Dothideomycetes</taxon>
        <taxon>Dothideomycetidae</taxon>
        <taxon>Myriangiales</taxon>
        <taxon>Myriangiaceae</taxon>
        <taxon>Myriangium</taxon>
    </lineage>
</organism>
<feature type="compositionally biased region" description="Polar residues" evidence="1">
    <location>
        <begin position="26"/>
        <end position="35"/>
    </location>
</feature>
<feature type="transmembrane region" description="Helical" evidence="2">
    <location>
        <begin position="41"/>
        <end position="65"/>
    </location>
</feature>
<feature type="region of interest" description="Disordered" evidence="1">
    <location>
        <begin position="639"/>
        <end position="677"/>
    </location>
</feature>
<keyword evidence="2" id="KW-1133">Transmembrane helix</keyword>
<dbReference type="Proteomes" id="UP000799439">
    <property type="component" value="Unassembled WGS sequence"/>
</dbReference>
<feature type="transmembrane region" description="Helical" evidence="2">
    <location>
        <begin position="109"/>
        <end position="136"/>
    </location>
</feature>
<proteinExistence type="predicted"/>
<dbReference type="AlphaFoldDB" id="A0A9P4ITH1"/>
<evidence type="ECO:0000313" key="3">
    <source>
        <dbReference type="EMBL" id="KAF2148041.1"/>
    </source>
</evidence>
<keyword evidence="2" id="KW-0472">Membrane</keyword>
<keyword evidence="4" id="KW-1185">Reference proteome</keyword>
<comment type="caution">
    <text evidence="3">The sequence shown here is derived from an EMBL/GenBank/DDBJ whole genome shotgun (WGS) entry which is preliminary data.</text>
</comment>
<feature type="transmembrane region" description="Helical" evidence="2">
    <location>
        <begin position="197"/>
        <end position="218"/>
    </location>
</feature>
<name>A0A9P4ITH1_9PEZI</name>
<feature type="region of interest" description="Disordered" evidence="1">
    <location>
        <begin position="1"/>
        <end position="35"/>
    </location>
</feature>
<dbReference type="OrthoDB" id="3344043at2759"/>
<feature type="compositionally biased region" description="Basic and acidic residues" evidence="1">
    <location>
        <begin position="15"/>
        <end position="25"/>
    </location>
</feature>
<accession>A0A9P4ITH1</accession>
<feature type="compositionally biased region" description="Polar residues" evidence="1">
    <location>
        <begin position="647"/>
        <end position="677"/>
    </location>
</feature>
<evidence type="ECO:0000256" key="1">
    <source>
        <dbReference type="SAM" id="MobiDB-lite"/>
    </source>
</evidence>
<evidence type="ECO:0000313" key="4">
    <source>
        <dbReference type="Proteomes" id="UP000799439"/>
    </source>
</evidence>
<feature type="compositionally biased region" description="Polar residues" evidence="1">
    <location>
        <begin position="1"/>
        <end position="10"/>
    </location>
</feature>
<sequence>MSSAPVPSSQKPHKDKQDVRCRQLDKSNSPARHMNGNNSTVWGMAAGVMVPMIIVDTVLVAIIFLSNVDLTRIPLATELGPPVYSGIPGDTYPQPPDPASFYISMSSTLFIFFASRASMLAVFCSSMLVSLSSYLICKTYLARVELQNDDALPTAYQFALIIRFLSNPSWSSLWSWLSYCSKAQGQRKKQSDPVKQVAVVTVLAISLGLLVFGADAWLHDAVKTVPTYDITAFPRPVLFDFALNTSYTNCNNATCYVDEGAESTFTLKNVSMSLAALDDTWTTTSTVFPNESSRLNQVTVGKYDSMGADATLAYLTVYRDPDWSVDFRSTTFGVQTQCFPSKEQCVLDSMSEQNGTTIIRCGTTKYNFNQSTSGSISSQTNYFTNSSRKASAGTVLPGPYEFYFNYAIFIPGSQELLSGSQLNNSLTSEIGHDSTLFELECTIRSYSIIYYAYQGMVRAFDTYYSNHTVGTALLSPMAMTTAGLDLMERSIQISTATRNSLDEVANDTATAYSTTAVALAYPAFQPVLSSTARLVQNTLVTRIKRTPLFTFIAVNLLYVVIGLVIAIMTVLTASDQRVHDLQARLSITGLVVDRFEGGRRKESARNIQDLFEEFHYKSSCSRITVRSNEAGGMTFATTKDRELASRRGSTSELSTDGSSPLQILTSAIGSPETKNSV</sequence>
<reference evidence="3" key="1">
    <citation type="journal article" date="2020" name="Stud. Mycol.">
        <title>101 Dothideomycetes genomes: a test case for predicting lifestyles and emergence of pathogens.</title>
        <authorList>
            <person name="Haridas S."/>
            <person name="Albert R."/>
            <person name="Binder M."/>
            <person name="Bloem J."/>
            <person name="Labutti K."/>
            <person name="Salamov A."/>
            <person name="Andreopoulos B."/>
            <person name="Baker S."/>
            <person name="Barry K."/>
            <person name="Bills G."/>
            <person name="Bluhm B."/>
            <person name="Cannon C."/>
            <person name="Castanera R."/>
            <person name="Culley D."/>
            <person name="Daum C."/>
            <person name="Ezra D."/>
            <person name="Gonzalez J."/>
            <person name="Henrissat B."/>
            <person name="Kuo A."/>
            <person name="Liang C."/>
            <person name="Lipzen A."/>
            <person name="Lutzoni F."/>
            <person name="Magnuson J."/>
            <person name="Mondo S."/>
            <person name="Nolan M."/>
            <person name="Ohm R."/>
            <person name="Pangilinan J."/>
            <person name="Park H.-J."/>
            <person name="Ramirez L."/>
            <person name="Alfaro M."/>
            <person name="Sun H."/>
            <person name="Tritt A."/>
            <person name="Yoshinaga Y."/>
            <person name="Zwiers L.-H."/>
            <person name="Turgeon B."/>
            <person name="Goodwin S."/>
            <person name="Spatafora J."/>
            <person name="Crous P."/>
            <person name="Grigoriev I."/>
        </authorList>
    </citation>
    <scope>NUCLEOTIDE SEQUENCE</scope>
    <source>
        <strain evidence="3">CBS 260.36</strain>
    </source>
</reference>
<dbReference type="EMBL" id="ML996094">
    <property type="protein sequence ID" value="KAF2148041.1"/>
    <property type="molecule type" value="Genomic_DNA"/>
</dbReference>
<feature type="transmembrane region" description="Helical" evidence="2">
    <location>
        <begin position="548"/>
        <end position="571"/>
    </location>
</feature>